<keyword evidence="3" id="KW-1185">Reference proteome</keyword>
<evidence type="ECO:0000256" key="1">
    <source>
        <dbReference type="SAM" id="MobiDB-lite"/>
    </source>
</evidence>
<dbReference type="Proteomes" id="UP000269721">
    <property type="component" value="Unassembled WGS sequence"/>
</dbReference>
<dbReference type="EMBL" id="KZ993854">
    <property type="protein sequence ID" value="RKO94605.1"/>
    <property type="molecule type" value="Genomic_DNA"/>
</dbReference>
<dbReference type="AlphaFoldDB" id="A0A4P9WQE5"/>
<proteinExistence type="predicted"/>
<organism evidence="2 3">
    <name type="scientific">Blyttiomyces helicus</name>
    <dbReference type="NCBI Taxonomy" id="388810"/>
    <lineage>
        <taxon>Eukaryota</taxon>
        <taxon>Fungi</taxon>
        <taxon>Fungi incertae sedis</taxon>
        <taxon>Chytridiomycota</taxon>
        <taxon>Chytridiomycota incertae sedis</taxon>
        <taxon>Chytridiomycetes</taxon>
        <taxon>Chytridiomycetes incertae sedis</taxon>
        <taxon>Blyttiomyces</taxon>
    </lineage>
</organism>
<feature type="region of interest" description="Disordered" evidence="1">
    <location>
        <begin position="1"/>
        <end position="50"/>
    </location>
</feature>
<feature type="compositionally biased region" description="Basic residues" evidence="1">
    <location>
        <begin position="1"/>
        <end position="14"/>
    </location>
</feature>
<name>A0A4P9WQE5_9FUNG</name>
<protein>
    <submittedName>
        <fullName evidence="2">Uncharacterized protein</fullName>
    </submittedName>
</protein>
<evidence type="ECO:0000313" key="3">
    <source>
        <dbReference type="Proteomes" id="UP000269721"/>
    </source>
</evidence>
<accession>A0A4P9WQE5</accession>
<reference evidence="3" key="1">
    <citation type="journal article" date="2018" name="Nat. Microbiol.">
        <title>Leveraging single-cell genomics to expand the fungal tree of life.</title>
        <authorList>
            <person name="Ahrendt S.R."/>
            <person name="Quandt C.A."/>
            <person name="Ciobanu D."/>
            <person name="Clum A."/>
            <person name="Salamov A."/>
            <person name="Andreopoulos B."/>
            <person name="Cheng J.F."/>
            <person name="Woyke T."/>
            <person name="Pelin A."/>
            <person name="Henrissat B."/>
            <person name="Reynolds N.K."/>
            <person name="Benny G.L."/>
            <person name="Smith M.E."/>
            <person name="James T.Y."/>
            <person name="Grigoriev I.V."/>
        </authorList>
    </citation>
    <scope>NUCLEOTIDE SEQUENCE [LARGE SCALE GENOMIC DNA]</scope>
</reference>
<gene>
    <name evidence="2" type="ORF">BDK51DRAFT_18781</name>
</gene>
<sequence>MLPYRSRHLTHRPTSRVPRPPHKEGPLFPSHPPLKHHPQPMKTSPPPSHP</sequence>
<evidence type="ECO:0000313" key="2">
    <source>
        <dbReference type="EMBL" id="RKO94605.1"/>
    </source>
</evidence>